<dbReference type="InterPro" id="IPR020565">
    <property type="entry name" value="ImidazoleglycerP_deHydtase_CS"/>
</dbReference>
<dbReference type="InterPro" id="IPR023214">
    <property type="entry name" value="HAD_sf"/>
</dbReference>
<dbReference type="InterPro" id="IPR023198">
    <property type="entry name" value="PGP-like_dom2"/>
</dbReference>
<dbReference type="PANTHER" id="PTHR23133:SF2">
    <property type="entry name" value="IMIDAZOLEGLYCEROL-PHOSPHATE DEHYDRATASE"/>
    <property type="match status" value="1"/>
</dbReference>
<dbReference type="InterPro" id="IPR020568">
    <property type="entry name" value="Ribosomal_Su5_D2-typ_SF"/>
</dbReference>
<proteinExistence type="inferred from homology"/>
<evidence type="ECO:0000256" key="10">
    <source>
        <dbReference type="SAM" id="SignalP"/>
    </source>
</evidence>
<dbReference type="InterPro" id="IPR006438">
    <property type="entry name" value="HAD-SF_TIGR01548"/>
</dbReference>
<dbReference type="Gene3D" id="1.10.150.240">
    <property type="entry name" value="Putative phosphatase, domain 2"/>
    <property type="match status" value="1"/>
</dbReference>
<dbReference type="CDD" id="cd07914">
    <property type="entry name" value="IGPD"/>
    <property type="match status" value="1"/>
</dbReference>
<dbReference type="NCBIfam" id="NF002111">
    <property type="entry name" value="PRK00951.2-1"/>
    <property type="match status" value="1"/>
</dbReference>
<reference evidence="12 13" key="1">
    <citation type="submission" date="2019-03" db="EMBL/GenBank/DDBJ databases">
        <authorList>
            <person name="Gaulin E."/>
            <person name="Dumas B."/>
        </authorList>
    </citation>
    <scope>NUCLEOTIDE SEQUENCE [LARGE SCALE GENOMIC DNA]</scope>
    <source>
        <strain evidence="12">CBS 568.67</strain>
    </source>
</reference>
<sequence length="452" mass="48693">MALLQALLWDMDGVLAEVSRSYRSAIVMTAAAFGVTVTVDDIENAKLAGNANNDWVLTHRLITSQAIQATLEQVTAKFEEIYQGTDTTPGLYCLETLIPSKGLLIELNRRLPKGMAIVTGRPKKDCVKFLKDFDLEELFPVMVCMEDGPPKPSPSPIFLALKGLGVDSNEAVMLGDTVDDILAAVQASVKAFGVVTPPAYARAVLDNNEPSITQKLLSCGAARVLRPGCDELLDEIPLTTDMVLPHAPSQGKSTWFEGPRVSSVSRETKETSIHVQLNLDGSGQAEISTGIGFLDHMLDAVAKHARFNIVLKCKGDTWIDDHHTTEDCGLALGEAFDKALGKREGISRFGSALVPLDEALAQVVVDISSRASSWIDMKLVRPSIGTLSTEMIPHFFVSFASCARLTLHIDVVKGANDHHKSEASFKAFARALRQAVSLDTSAGIPSTKGLLA</sequence>
<dbReference type="InterPro" id="IPR041492">
    <property type="entry name" value="HAD_2"/>
</dbReference>
<protein>
    <recommendedName>
        <fullName evidence="5 9">Imidazoleglycerol-phosphate dehydratase</fullName>
        <ecNumber evidence="4 9">4.2.1.19</ecNumber>
    </recommendedName>
</protein>
<dbReference type="InterPro" id="IPR000807">
    <property type="entry name" value="ImidazoleglycerolP_deHydtase"/>
</dbReference>
<comment type="catalytic activity">
    <reaction evidence="1 9">
        <text>D-erythro-1-(imidazol-4-yl)glycerol 3-phosphate = 3-(imidazol-4-yl)-2-oxopropyl phosphate + H2O</text>
        <dbReference type="Rhea" id="RHEA:11040"/>
        <dbReference type="ChEBI" id="CHEBI:15377"/>
        <dbReference type="ChEBI" id="CHEBI:57766"/>
        <dbReference type="ChEBI" id="CHEBI:58278"/>
        <dbReference type="EC" id="4.2.1.19"/>
    </reaction>
</comment>
<feature type="chain" id="PRO_5033827318" description="Imidazoleglycerol-phosphate dehydratase" evidence="10">
    <location>
        <begin position="17"/>
        <end position="452"/>
    </location>
</feature>
<dbReference type="EMBL" id="VJMH01006372">
    <property type="protein sequence ID" value="KAF0690564.1"/>
    <property type="molecule type" value="Genomic_DNA"/>
</dbReference>
<evidence type="ECO:0000256" key="3">
    <source>
        <dbReference type="ARBA" id="ARBA00007481"/>
    </source>
</evidence>
<gene>
    <name evidence="12" type="primary">Aste57867_18051</name>
    <name evidence="11" type="ORF">As57867_017989</name>
    <name evidence="12" type="ORF">ASTE57867_18051</name>
</gene>
<dbReference type="NCBIfam" id="NF002114">
    <property type="entry name" value="PRK00951.2-4"/>
    <property type="match status" value="1"/>
</dbReference>
<evidence type="ECO:0000313" key="11">
    <source>
        <dbReference type="EMBL" id="KAF0690564.1"/>
    </source>
</evidence>
<dbReference type="HAMAP" id="MF_00076">
    <property type="entry name" value="HisB"/>
    <property type="match status" value="1"/>
</dbReference>
<evidence type="ECO:0000256" key="7">
    <source>
        <dbReference type="ARBA" id="ARBA00023102"/>
    </source>
</evidence>
<dbReference type="Pfam" id="PF13419">
    <property type="entry name" value="HAD_2"/>
    <property type="match status" value="1"/>
</dbReference>
<dbReference type="SUPFAM" id="SSF54211">
    <property type="entry name" value="Ribosomal protein S5 domain 2-like"/>
    <property type="match status" value="2"/>
</dbReference>
<name>A0A485LAP2_9STRA</name>
<keyword evidence="13" id="KW-1185">Reference proteome</keyword>
<dbReference type="OrthoDB" id="447729at2759"/>
<dbReference type="SFLD" id="SFLDS00003">
    <property type="entry name" value="Haloacid_Dehalogenase"/>
    <property type="match status" value="1"/>
</dbReference>
<dbReference type="EMBL" id="CAADRA010006393">
    <property type="protein sequence ID" value="VFT94790.1"/>
    <property type="molecule type" value="Genomic_DNA"/>
</dbReference>
<dbReference type="InterPro" id="IPR036412">
    <property type="entry name" value="HAD-like_sf"/>
</dbReference>
<feature type="signal peptide" evidence="10">
    <location>
        <begin position="1"/>
        <end position="16"/>
    </location>
</feature>
<comment type="pathway">
    <text evidence="2 9">Amino-acid biosynthesis; L-histidine biosynthesis; L-histidine from 5-phospho-alpha-D-ribose 1-diphosphate: step 6/9.</text>
</comment>
<reference evidence="11" key="2">
    <citation type="submission" date="2019-06" db="EMBL/GenBank/DDBJ databases">
        <title>Genomics analysis of Aphanomyces spp. identifies a new class of oomycete effector associated with host adaptation.</title>
        <authorList>
            <person name="Gaulin E."/>
        </authorList>
    </citation>
    <scope>NUCLEOTIDE SEQUENCE</scope>
    <source>
        <strain evidence="11">CBS 578.67</strain>
    </source>
</reference>
<dbReference type="InterPro" id="IPR038494">
    <property type="entry name" value="IGPD_sf"/>
</dbReference>
<evidence type="ECO:0000256" key="8">
    <source>
        <dbReference type="ARBA" id="ARBA00023239"/>
    </source>
</evidence>
<evidence type="ECO:0000256" key="1">
    <source>
        <dbReference type="ARBA" id="ARBA00001723"/>
    </source>
</evidence>
<dbReference type="Gene3D" id="3.40.50.1000">
    <property type="entry name" value="HAD superfamily/HAD-like"/>
    <property type="match status" value="1"/>
</dbReference>
<keyword evidence="10" id="KW-0732">Signal</keyword>
<dbReference type="SFLD" id="SFLDG01129">
    <property type="entry name" value="C1.5:_HAD__Beta-PGM__Phosphata"/>
    <property type="match status" value="1"/>
</dbReference>
<evidence type="ECO:0000256" key="9">
    <source>
        <dbReference type="RuleBase" id="RU000598"/>
    </source>
</evidence>
<dbReference type="PROSITE" id="PS00955">
    <property type="entry name" value="IGP_DEHYDRATASE_2"/>
    <property type="match status" value="1"/>
</dbReference>
<evidence type="ECO:0000256" key="5">
    <source>
        <dbReference type="ARBA" id="ARBA00016664"/>
    </source>
</evidence>
<dbReference type="GO" id="GO:0004424">
    <property type="term" value="F:imidazoleglycerol-phosphate dehydratase activity"/>
    <property type="evidence" value="ECO:0007669"/>
    <property type="project" value="UniProtKB-EC"/>
</dbReference>
<dbReference type="Pfam" id="PF00475">
    <property type="entry name" value="IGPD"/>
    <property type="match status" value="1"/>
</dbReference>
<dbReference type="GO" id="GO:0000105">
    <property type="term" value="P:L-histidine biosynthetic process"/>
    <property type="evidence" value="ECO:0007669"/>
    <property type="project" value="UniProtKB-UniPathway"/>
</dbReference>
<dbReference type="SUPFAM" id="SSF56784">
    <property type="entry name" value="HAD-like"/>
    <property type="match status" value="1"/>
</dbReference>
<organism evidence="12 13">
    <name type="scientific">Aphanomyces stellatus</name>
    <dbReference type="NCBI Taxonomy" id="120398"/>
    <lineage>
        <taxon>Eukaryota</taxon>
        <taxon>Sar</taxon>
        <taxon>Stramenopiles</taxon>
        <taxon>Oomycota</taxon>
        <taxon>Saprolegniomycetes</taxon>
        <taxon>Saprolegniales</taxon>
        <taxon>Verrucalvaceae</taxon>
        <taxon>Aphanomyces</taxon>
    </lineage>
</organism>
<dbReference type="Gene3D" id="3.30.230.40">
    <property type="entry name" value="Imidazole glycerol phosphate dehydratase, domain 1"/>
    <property type="match status" value="2"/>
</dbReference>
<keyword evidence="7 9" id="KW-0368">Histidine biosynthesis</keyword>
<dbReference type="PROSITE" id="PS00954">
    <property type="entry name" value="IGP_DEHYDRATASE_1"/>
    <property type="match status" value="1"/>
</dbReference>
<keyword evidence="8 9" id="KW-0456">Lyase</keyword>
<dbReference type="FunFam" id="3.30.230.40:FF:000003">
    <property type="entry name" value="Imidazoleglycerol-phosphate dehydratase HisB"/>
    <property type="match status" value="1"/>
</dbReference>
<accession>A0A485LAP2</accession>
<dbReference type="UniPathway" id="UPA00031">
    <property type="reaction ID" value="UER00011"/>
</dbReference>
<keyword evidence="6" id="KW-0028">Amino-acid biosynthesis</keyword>
<dbReference type="AlphaFoldDB" id="A0A485LAP2"/>
<evidence type="ECO:0000313" key="12">
    <source>
        <dbReference type="EMBL" id="VFT94790.1"/>
    </source>
</evidence>
<dbReference type="NCBIfam" id="TIGR01548">
    <property type="entry name" value="HAD-SF-IA-hyp1"/>
    <property type="match status" value="1"/>
</dbReference>
<dbReference type="FunFam" id="3.30.230.40:FF:000001">
    <property type="entry name" value="Imidazoleglycerol-phosphate dehydratase HisB"/>
    <property type="match status" value="1"/>
</dbReference>
<evidence type="ECO:0000256" key="2">
    <source>
        <dbReference type="ARBA" id="ARBA00005047"/>
    </source>
</evidence>
<dbReference type="PANTHER" id="PTHR23133">
    <property type="entry name" value="IMIDAZOLEGLYCEROL-PHOSPHATE DEHYDRATASE HIS7"/>
    <property type="match status" value="1"/>
</dbReference>
<evidence type="ECO:0000313" key="13">
    <source>
        <dbReference type="Proteomes" id="UP000332933"/>
    </source>
</evidence>
<dbReference type="EC" id="4.2.1.19" evidence="4 9"/>
<comment type="similarity">
    <text evidence="3 9">Belongs to the imidazoleglycerol-phosphate dehydratase family.</text>
</comment>
<evidence type="ECO:0000256" key="4">
    <source>
        <dbReference type="ARBA" id="ARBA00012075"/>
    </source>
</evidence>
<evidence type="ECO:0000256" key="6">
    <source>
        <dbReference type="ARBA" id="ARBA00022605"/>
    </source>
</evidence>
<dbReference type="Proteomes" id="UP000332933">
    <property type="component" value="Unassembled WGS sequence"/>
</dbReference>